<proteinExistence type="inferred from homology"/>
<gene>
    <name evidence="5" type="ORF">BOX37_11660</name>
</gene>
<evidence type="ECO:0000256" key="1">
    <source>
        <dbReference type="ARBA" id="ARBA00008532"/>
    </source>
</evidence>
<dbReference type="AlphaFoldDB" id="A0A1J0VRC4"/>
<dbReference type="KEGG" id="nsl:BOX37_11660"/>
<keyword evidence="6" id="KW-1185">Reference proteome</keyword>
<dbReference type="Gene3D" id="3.75.10.10">
    <property type="entry name" value="L-arginine/glycine Amidinotransferase, Chain A"/>
    <property type="match status" value="1"/>
</dbReference>
<evidence type="ECO:0000256" key="3">
    <source>
        <dbReference type="PIRSR" id="PIRSR633199-1"/>
    </source>
</evidence>
<feature type="active site" description="Nucleophile" evidence="3">
    <location>
        <position position="273"/>
    </location>
</feature>
<feature type="region of interest" description="Disordered" evidence="4">
    <location>
        <begin position="283"/>
        <end position="303"/>
    </location>
</feature>
<accession>A0A1J0VRC4</accession>
<feature type="active site" description="Proton donor" evidence="3">
    <location>
        <position position="179"/>
    </location>
</feature>
<dbReference type="SUPFAM" id="SSF55909">
    <property type="entry name" value="Pentein"/>
    <property type="match status" value="1"/>
</dbReference>
<dbReference type="RefSeq" id="WP_071927682.1">
    <property type="nucleotide sequence ID" value="NZ_CP018082.1"/>
</dbReference>
<organism evidence="5 6">
    <name type="scientific">Nocardia mangyaensis</name>
    <dbReference type="NCBI Taxonomy" id="2213200"/>
    <lineage>
        <taxon>Bacteria</taxon>
        <taxon>Bacillati</taxon>
        <taxon>Actinomycetota</taxon>
        <taxon>Actinomycetes</taxon>
        <taxon>Mycobacteriales</taxon>
        <taxon>Nocardiaceae</taxon>
        <taxon>Nocardia</taxon>
    </lineage>
</organism>
<name>A0A1J0VRC4_9NOCA</name>
<dbReference type="NCBIfam" id="NF045659">
    <property type="entry name" value="DiMArgaseDdahMtb"/>
    <property type="match status" value="1"/>
</dbReference>
<evidence type="ECO:0000256" key="2">
    <source>
        <dbReference type="ARBA" id="ARBA00022801"/>
    </source>
</evidence>
<sequence length="303" mass="32366">MTAAAPLRVPAPARVARPRRYVMCRPEHFEVSYAINPWMDPDAPVDRPRALAQWEILRAVLEEHGHSVETVPGEPGLPDMVFAANSGIVIGGHALSARFAHPERAAEGPAFHRWFAARELRALAPAAETNEGEGDFAFAGQRILAGVGFRCSLSAHAEVEQYFDLPVVSLELVDPRFYHLDTALMVLDDTTIAYYPDAFGPAARDVLSALYPDAILAGEADALSFGLNGVSDGHHVFLDPGATGLIAALRARGFAPVPVDMSELRKGGGGVKCCVLELHHRDTSTGESGSVAGRTASWAAEAP</sequence>
<dbReference type="GO" id="GO:0016403">
    <property type="term" value="F:dimethylargininase activity"/>
    <property type="evidence" value="ECO:0007669"/>
    <property type="project" value="TreeGrafter"/>
</dbReference>
<reference evidence="5" key="1">
    <citation type="submission" date="2016-11" db="EMBL/GenBank/DDBJ databases">
        <authorList>
            <person name="Jaros S."/>
            <person name="Januszkiewicz K."/>
            <person name="Wedrychowicz H."/>
        </authorList>
    </citation>
    <scope>NUCLEOTIDE SEQUENCE [LARGE SCALE GENOMIC DNA]</scope>
    <source>
        <strain evidence="5">Y48</strain>
    </source>
</reference>
<evidence type="ECO:0000256" key="4">
    <source>
        <dbReference type="SAM" id="MobiDB-lite"/>
    </source>
</evidence>
<comment type="similarity">
    <text evidence="1">Belongs to the DDAH family.</text>
</comment>
<evidence type="ECO:0000313" key="5">
    <source>
        <dbReference type="EMBL" id="APE34503.1"/>
    </source>
</evidence>
<dbReference type="PANTHER" id="PTHR12737:SF9">
    <property type="entry name" value="DIMETHYLARGININASE"/>
    <property type="match status" value="1"/>
</dbReference>
<protein>
    <recommendedName>
        <fullName evidence="7">Amidinotransferase</fullName>
    </recommendedName>
</protein>
<dbReference type="GO" id="GO:0016597">
    <property type="term" value="F:amino acid binding"/>
    <property type="evidence" value="ECO:0007669"/>
    <property type="project" value="TreeGrafter"/>
</dbReference>
<dbReference type="Proteomes" id="UP000183810">
    <property type="component" value="Chromosome"/>
</dbReference>
<dbReference type="InterPro" id="IPR033199">
    <property type="entry name" value="DDAH-like"/>
</dbReference>
<dbReference type="GO" id="GO:0000052">
    <property type="term" value="P:citrulline metabolic process"/>
    <property type="evidence" value="ECO:0007669"/>
    <property type="project" value="TreeGrafter"/>
</dbReference>
<dbReference type="PANTHER" id="PTHR12737">
    <property type="entry name" value="DIMETHYLARGININE DIMETHYLAMINOHYDROLASE"/>
    <property type="match status" value="1"/>
</dbReference>
<keyword evidence="2" id="KW-0378">Hydrolase</keyword>
<dbReference type="GO" id="GO:0006525">
    <property type="term" value="P:arginine metabolic process"/>
    <property type="evidence" value="ECO:0007669"/>
    <property type="project" value="TreeGrafter"/>
</dbReference>
<dbReference type="GO" id="GO:0045429">
    <property type="term" value="P:positive regulation of nitric oxide biosynthetic process"/>
    <property type="evidence" value="ECO:0007669"/>
    <property type="project" value="TreeGrafter"/>
</dbReference>
<evidence type="ECO:0000313" key="6">
    <source>
        <dbReference type="Proteomes" id="UP000183810"/>
    </source>
</evidence>
<dbReference type="EMBL" id="CP018082">
    <property type="protein sequence ID" value="APE34503.1"/>
    <property type="molecule type" value="Genomic_DNA"/>
</dbReference>
<evidence type="ECO:0008006" key="7">
    <source>
        <dbReference type="Google" id="ProtNLM"/>
    </source>
</evidence>